<dbReference type="Proteomes" id="UP000255515">
    <property type="component" value="Unassembled WGS sequence"/>
</dbReference>
<gene>
    <name evidence="2" type="ORF">NCTC11661_00224</name>
</gene>
<feature type="transmembrane region" description="Helical" evidence="1">
    <location>
        <begin position="12"/>
        <end position="29"/>
    </location>
</feature>
<keyword evidence="1" id="KW-1133">Transmembrane helix</keyword>
<evidence type="ECO:0000313" key="2">
    <source>
        <dbReference type="EMBL" id="SSZ46579.1"/>
    </source>
</evidence>
<accession>A0A376BYL2</accession>
<name>A0A376BYL2_9FLAO</name>
<evidence type="ECO:0000313" key="3">
    <source>
        <dbReference type="Proteomes" id="UP000255515"/>
    </source>
</evidence>
<dbReference type="RefSeq" id="WP_002687227.1">
    <property type="nucleotide sequence ID" value="NZ_UFTJ01000001.1"/>
</dbReference>
<feature type="transmembrane region" description="Helical" evidence="1">
    <location>
        <begin position="56"/>
        <end position="74"/>
    </location>
</feature>
<keyword evidence="1" id="KW-0812">Transmembrane</keyword>
<evidence type="ECO:0000256" key="1">
    <source>
        <dbReference type="SAM" id="Phobius"/>
    </source>
</evidence>
<organism evidence="2 3">
    <name type="scientific">Bergeyella zoohelcum</name>
    <dbReference type="NCBI Taxonomy" id="1015"/>
    <lineage>
        <taxon>Bacteria</taxon>
        <taxon>Pseudomonadati</taxon>
        <taxon>Bacteroidota</taxon>
        <taxon>Flavobacteriia</taxon>
        <taxon>Flavobacteriales</taxon>
        <taxon>Weeksellaceae</taxon>
        <taxon>Bergeyella</taxon>
    </lineage>
</organism>
<reference evidence="2 3" key="1">
    <citation type="submission" date="2018-06" db="EMBL/GenBank/DDBJ databases">
        <authorList>
            <consortium name="Pathogen Informatics"/>
            <person name="Doyle S."/>
        </authorList>
    </citation>
    <scope>NUCLEOTIDE SEQUENCE [LARGE SCALE GENOMIC DNA]</scope>
    <source>
        <strain evidence="2 3">NCTC11661</strain>
    </source>
</reference>
<evidence type="ECO:0008006" key="4">
    <source>
        <dbReference type="Google" id="ProtNLM"/>
    </source>
</evidence>
<keyword evidence="1" id="KW-0472">Membrane</keyword>
<protein>
    <recommendedName>
        <fullName evidence="4">Signal peptidase</fullName>
    </recommendedName>
</protein>
<dbReference type="EMBL" id="UFTJ01000001">
    <property type="protein sequence ID" value="SSZ46579.1"/>
    <property type="molecule type" value="Genomic_DNA"/>
</dbReference>
<sequence length="81" mass="8572">MIQKSANYIKSALLAMFVFAFGILSYGQAPPPDCPPPGGGGGGVGPGARPTTPVDMYIPLLVVLAIFFIALYAYKRKQLVK</sequence>
<dbReference type="AlphaFoldDB" id="A0A376BYL2"/>
<proteinExistence type="predicted"/>